<comment type="similarity">
    <text evidence="1">Belongs to the AfsR/DnrI/RedD regulatory family.</text>
</comment>
<evidence type="ECO:0000256" key="1">
    <source>
        <dbReference type="ARBA" id="ARBA00005820"/>
    </source>
</evidence>
<evidence type="ECO:0000313" key="11">
    <source>
        <dbReference type="Proteomes" id="UP001592528"/>
    </source>
</evidence>
<dbReference type="SUPFAM" id="SSF46894">
    <property type="entry name" value="C-terminal effector domain of the bipartite response regulators"/>
    <property type="match status" value="1"/>
</dbReference>
<keyword evidence="11" id="KW-1185">Reference proteome</keyword>
<feature type="region of interest" description="Disordered" evidence="8">
    <location>
        <begin position="253"/>
        <end position="300"/>
    </location>
</feature>
<dbReference type="PROSITE" id="PS51755">
    <property type="entry name" value="OMPR_PHOB"/>
    <property type="match status" value="1"/>
</dbReference>
<feature type="DNA-binding region" description="OmpR/PhoB-type" evidence="7">
    <location>
        <begin position="1"/>
        <end position="97"/>
    </location>
</feature>
<dbReference type="SUPFAM" id="SSF52540">
    <property type="entry name" value="P-loop containing nucleoside triphosphate hydrolases"/>
    <property type="match status" value="1"/>
</dbReference>
<dbReference type="InterPro" id="IPR036388">
    <property type="entry name" value="WH-like_DNA-bd_sf"/>
</dbReference>
<keyword evidence="6" id="KW-0804">Transcription</keyword>
<dbReference type="InterPro" id="IPR042197">
    <property type="entry name" value="Apaf_helical"/>
</dbReference>
<reference evidence="10 11" key="1">
    <citation type="submission" date="2024-09" db="EMBL/GenBank/DDBJ databases">
        <authorList>
            <person name="Lee S.D."/>
        </authorList>
    </citation>
    <scope>NUCLEOTIDE SEQUENCE [LARGE SCALE GENOMIC DNA]</scope>
    <source>
        <strain evidence="10 11">N1-5</strain>
    </source>
</reference>
<dbReference type="Pfam" id="PF03704">
    <property type="entry name" value="BTAD"/>
    <property type="match status" value="1"/>
</dbReference>
<evidence type="ECO:0000256" key="2">
    <source>
        <dbReference type="ARBA" id="ARBA00022737"/>
    </source>
</evidence>
<dbReference type="SUPFAM" id="SSF48452">
    <property type="entry name" value="TPR-like"/>
    <property type="match status" value="3"/>
</dbReference>
<dbReference type="InterPro" id="IPR019734">
    <property type="entry name" value="TPR_rpt"/>
</dbReference>
<feature type="compositionally biased region" description="Basic and acidic residues" evidence="8">
    <location>
        <begin position="256"/>
        <end position="270"/>
    </location>
</feature>
<evidence type="ECO:0000256" key="6">
    <source>
        <dbReference type="ARBA" id="ARBA00023163"/>
    </source>
</evidence>
<dbReference type="Proteomes" id="UP001592528">
    <property type="component" value="Unassembled WGS sequence"/>
</dbReference>
<evidence type="ECO:0000256" key="4">
    <source>
        <dbReference type="ARBA" id="ARBA00023015"/>
    </source>
</evidence>
<dbReference type="InterPro" id="IPR002182">
    <property type="entry name" value="NB-ARC"/>
</dbReference>
<dbReference type="InterPro" id="IPR027417">
    <property type="entry name" value="P-loop_NTPase"/>
</dbReference>
<sequence length="994" mass="106411">MGEPALWFGLLGTLEVRQDGVPVAVPARRQRALLAALLFRSNQVVGLDELAEAVWQSRPTEAAATTLRSYVMRLRRILGPRDGSRIKALGTGYLIEVREGELDLQVFADLAARGRRARAAGDWAECADLLAGALRLWRGEVLTDLSPGAADHADLEGLRELRMQSLGWRIEADLRLGRHADVLAELRALTVQHPLVEVFHAQLMLALYRSDRQADALTAYERARTLLAEELGTDPGPSLQQLHRRILALDPELDPVLDRERDPSAVRSPDRPAGAGAEPPTVTVATPTPAPAPAPPVPAQLPADLPDFTGRRDQVSRLRELLLPPAGQAANRVVVVSTITGTGGIGKTTLAVHVAHAVAGSFPDGQLYVDLRGMSESPLSPAEVLGDALRALGVSEGEVPRGDEARSALFRTLLAGRRMLLLLDNALDAAQVQPLLPGVGGSGVLVTCRSRLVGLAGATTEYLDVLDEAEAAELFTAVVGQRRVAAEPEAVRAVLGYCAGLPLALRIAASRLASRPGWTVAHLAARLSDERERLDTLTLDTADAAVRATFRMSYAQLVLAEQQGASDAGRAFRGLGLAPLSEIGVAAAAALLGETSREAERLLEQLVDVSLLESPAPGRYRMHDLLRAYAQECAAQDESDSWRRAAVRRLTAWYLRTAEQAMDLVYPHRRRFRSEEAADPGVEGAVGIAGLAFEDTDQALEWCESERANLVAVVRLAGDAGLDAEAWLLPATLLHFFNMRGHLQEWLESYTVGLRHARRAGSASGEAWMLGGLSMAHRTLEQYDLALTECQEAVEVCRRSGDLQGEATHLSALASVLHLLGRTPEAVLWFERALPLRRRTGDLSGAAATLNNLGFVHQANKDSDRAAACYREALEICREAGLRYLEAAVLDGLGTASLDLGDTAAAVSSIRAAIAIRAQIGDATGEAVSQENLGDALAADGQSRQARQAWESAAAFLHRSGHPNEARVRAKIATLPQSEALAPAPADSVTATSG</sequence>
<dbReference type="Gene3D" id="3.40.50.300">
    <property type="entry name" value="P-loop containing nucleotide triphosphate hydrolases"/>
    <property type="match status" value="1"/>
</dbReference>
<comment type="caution">
    <text evidence="10">The sequence shown here is derived from an EMBL/GenBank/DDBJ whole genome shotgun (WGS) entry which is preliminary data.</text>
</comment>
<evidence type="ECO:0000256" key="8">
    <source>
        <dbReference type="SAM" id="MobiDB-lite"/>
    </source>
</evidence>
<feature type="domain" description="OmpR/PhoB-type" evidence="9">
    <location>
        <begin position="1"/>
        <end position="97"/>
    </location>
</feature>
<dbReference type="InterPro" id="IPR005158">
    <property type="entry name" value="BTAD"/>
</dbReference>
<dbReference type="Gene3D" id="1.10.10.10">
    <property type="entry name" value="Winged helix-like DNA-binding domain superfamily/Winged helix DNA-binding domain"/>
    <property type="match status" value="1"/>
</dbReference>
<dbReference type="SMART" id="SM01043">
    <property type="entry name" value="BTAD"/>
    <property type="match status" value="1"/>
</dbReference>
<proteinExistence type="inferred from homology"/>
<dbReference type="Gene3D" id="1.10.8.430">
    <property type="entry name" value="Helical domain of apoptotic protease-activating factors"/>
    <property type="match status" value="1"/>
</dbReference>
<evidence type="ECO:0000256" key="5">
    <source>
        <dbReference type="ARBA" id="ARBA00023125"/>
    </source>
</evidence>
<name>A0ABV6UXE2_9ACTN</name>
<dbReference type="InterPro" id="IPR051677">
    <property type="entry name" value="AfsR-DnrI-RedD_regulator"/>
</dbReference>
<organism evidence="10 11">
    <name type="scientific">Streptacidiphilus cavernicola</name>
    <dbReference type="NCBI Taxonomy" id="3342716"/>
    <lineage>
        <taxon>Bacteria</taxon>
        <taxon>Bacillati</taxon>
        <taxon>Actinomycetota</taxon>
        <taxon>Actinomycetes</taxon>
        <taxon>Kitasatosporales</taxon>
        <taxon>Streptomycetaceae</taxon>
        <taxon>Streptacidiphilus</taxon>
    </lineage>
</organism>
<dbReference type="Pfam" id="PF00931">
    <property type="entry name" value="NB-ARC"/>
    <property type="match status" value="1"/>
</dbReference>
<feature type="compositionally biased region" description="Pro residues" evidence="8">
    <location>
        <begin position="288"/>
        <end position="299"/>
    </location>
</feature>
<dbReference type="PANTHER" id="PTHR35807:SF1">
    <property type="entry name" value="TRANSCRIPTIONAL REGULATOR REDD"/>
    <property type="match status" value="1"/>
</dbReference>
<dbReference type="SMART" id="SM00028">
    <property type="entry name" value="TPR"/>
    <property type="match status" value="6"/>
</dbReference>
<dbReference type="SMART" id="SM00862">
    <property type="entry name" value="Trans_reg_C"/>
    <property type="match status" value="1"/>
</dbReference>
<protein>
    <submittedName>
        <fullName evidence="10">BTAD domain-containing putative transcriptional regulator</fullName>
    </submittedName>
</protein>
<keyword evidence="2" id="KW-0677">Repeat</keyword>
<dbReference type="RefSeq" id="WP_051726355.1">
    <property type="nucleotide sequence ID" value="NZ_JBHEZZ010000026.1"/>
</dbReference>
<dbReference type="CDD" id="cd15831">
    <property type="entry name" value="BTAD"/>
    <property type="match status" value="1"/>
</dbReference>
<dbReference type="Pfam" id="PF13424">
    <property type="entry name" value="TPR_12"/>
    <property type="match status" value="2"/>
</dbReference>
<keyword evidence="5 7" id="KW-0238">DNA-binding</keyword>
<dbReference type="InterPro" id="IPR016032">
    <property type="entry name" value="Sig_transdc_resp-reg_C-effctor"/>
</dbReference>
<gene>
    <name evidence="10" type="ORF">ACEZDJ_33090</name>
</gene>
<dbReference type="PANTHER" id="PTHR35807">
    <property type="entry name" value="TRANSCRIPTIONAL REGULATOR REDD-RELATED"/>
    <property type="match status" value="1"/>
</dbReference>
<dbReference type="Gene3D" id="1.25.40.10">
    <property type="entry name" value="Tetratricopeptide repeat domain"/>
    <property type="match status" value="2"/>
</dbReference>
<dbReference type="InterPro" id="IPR011990">
    <property type="entry name" value="TPR-like_helical_dom_sf"/>
</dbReference>
<dbReference type="InterPro" id="IPR001867">
    <property type="entry name" value="OmpR/PhoB-type_DNA-bd"/>
</dbReference>
<accession>A0ABV6UXE2</accession>
<dbReference type="EMBL" id="JBHEZZ010000026">
    <property type="protein sequence ID" value="MFC1406140.1"/>
    <property type="molecule type" value="Genomic_DNA"/>
</dbReference>
<keyword evidence="4" id="KW-0805">Transcription regulation</keyword>
<evidence type="ECO:0000256" key="3">
    <source>
        <dbReference type="ARBA" id="ARBA00023012"/>
    </source>
</evidence>
<dbReference type="Pfam" id="PF00486">
    <property type="entry name" value="Trans_reg_C"/>
    <property type="match status" value="1"/>
</dbReference>
<evidence type="ECO:0000313" key="10">
    <source>
        <dbReference type="EMBL" id="MFC1406140.1"/>
    </source>
</evidence>
<dbReference type="PRINTS" id="PR00364">
    <property type="entry name" value="DISEASERSIST"/>
</dbReference>
<keyword evidence="3" id="KW-0902">Two-component regulatory system</keyword>
<evidence type="ECO:0000256" key="7">
    <source>
        <dbReference type="PROSITE-ProRule" id="PRU01091"/>
    </source>
</evidence>
<evidence type="ECO:0000259" key="9">
    <source>
        <dbReference type="PROSITE" id="PS51755"/>
    </source>
</evidence>